<name>A0A915KKG9_ROMCU</name>
<accession>A0A915KKG9</accession>
<dbReference type="Proteomes" id="UP000887565">
    <property type="component" value="Unplaced"/>
</dbReference>
<dbReference type="PANTHER" id="PTHR13357:SF1">
    <property type="entry name" value="NCK-INTERACTING PROTEIN WITH SH3 DOMAIN"/>
    <property type="match status" value="1"/>
</dbReference>
<dbReference type="OMA" id="ARESINH"/>
<sequence length="371" mass="42411">HANVCLNKSPYESPDLDFDELANSIIEKLRITSDLKYSSCKQIVESIVASLSIKLPHNDLKTLLCSVQKDVLAVENCYDARQITRLLDIVSEWCADHQERNWSLLEDEMQMIEAILELNSYIDKADPRVSLFAITREDFKALNDLVNVFNLEARIKIRVVLLQTIKLCCLLSPKIPRILLTTILPTELVQNVNTALVKDQIDSDIIHLAIDILVFLFCCGECIPFSLYDVFNIELMKNIIELIEKVRPDHQLVSKLSNFLISFNLHQAMSPENIIVDAICRTSCKNFIGRLLYLVNRGIESSASVIYSNDLLVVFNIIQREILNLQPGKTRSLFRDLLRYLVINSDKDFIRDNNIEINELINLPCDSETNG</sequence>
<dbReference type="AlphaFoldDB" id="A0A915KKG9"/>
<dbReference type="GO" id="GO:0006897">
    <property type="term" value="P:endocytosis"/>
    <property type="evidence" value="ECO:0007669"/>
    <property type="project" value="TreeGrafter"/>
</dbReference>
<proteinExistence type="predicted"/>
<protein>
    <submittedName>
        <fullName evidence="2">SPIN90/Ldb17 leucine-rich domain-containing protein</fullName>
    </submittedName>
</protein>
<evidence type="ECO:0000313" key="2">
    <source>
        <dbReference type="WBParaSite" id="nRc.2.0.1.t39331-RA"/>
    </source>
</evidence>
<dbReference type="GO" id="GO:0071933">
    <property type="term" value="F:Arp2/3 complex binding"/>
    <property type="evidence" value="ECO:0007669"/>
    <property type="project" value="TreeGrafter"/>
</dbReference>
<dbReference type="WBParaSite" id="nRc.2.0.1.t39331-RA">
    <property type="protein sequence ID" value="nRc.2.0.1.t39331-RA"/>
    <property type="gene ID" value="nRc.2.0.1.g39331"/>
</dbReference>
<reference evidence="2" key="1">
    <citation type="submission" date="2022-11" db="UniProtKB">
        <authorList>
            <consortium name="WormBaseParasite"/>
        </authorList>
    </citation>
    <scope>IDENTIFICATION</scope>
</reference>
<evidence type="ECO:0000313" key="1">
    <source>
        <dbReference type="Proteomes" id="UP000887565"/>
    </source>
</evidence>
<organism evidence="1 2">
    <name type="scientific">Romanomermis culicivorax</name>
    <name type="common">Nematode worm</name>
    <dbReference type="NCBI Taxonomy" id="13658"/>
    <lineage>
        <taxon>Eukaryota</taxon>
        <taxon>Metazoa</taxon>
        <taxon>Ecdysozoa</taxon>
        <taxon>Nematoda</taxon>
        <taxon>Enoplea</taxon>
        <taxon>Dorylaimia</taxon>
        <taxon>Mermithida</taxon>
        <taxon>Mermithoidea</taxon>
        <taxon>Mermithidae</taxon>
        <taxon>Romanomermis</taxon>
    </lineage>
</organism>
<keyword evidence="1" id="KW-1185">Reference proteome</keyword>
<dbReference type="PANTHER" id="PTHR13357">
    <property type="entry name" value="SH3 ADAPTER PROTEIN SPIN90 NCK INTERACTING PROTEIN WITH SH3 DOMAIN"/>
    <property type="match status" value="1"/>
</dbReference>
<dbReference type="InterPro" id="IPR030125">
    <property type="entry name" value="SPIN90/Ldb17"/>
</dbReference>